<name>Q69J42_ORYSJ</name>
<proteinExistence type="predicted"/>
<protein>
    <submittedName>
        <fullName evidence="3">Uncharacterized protein</fullName>
    </submittedName>
</protein>
<feature type="region of interest" description="Disordered" evidence="1">
    <location>
        <begin position="35"/>
        <end position="79"/>
    </location>
</feature>
<evidence type="ECO:0000313" key="3">
    <source>
        <dbReference type="EMBL" id="BAD32019.1"/>
    </source>
</evidence>
<evidence type="ECO:0000256" key="1">
    <source>
        <dbReference type="SAM" id="MobiDB-lite"/>
    </source>
</evidence>
<dbReference type="EMBL" id="AP005193">
    <property type="protein sequence ID" value="BAD31140.1"/>
    <property type="molecule type" value="Genomic_DNA"/>
</dbReference>
<gene>
    <name evidence="3" type="ORF">OSJNBa0072I06.7</name>
    <name evidence="2" type="ORF">P0493C06.22</name>
</gene>
<sequence>MCYYSRNQSQNMNPTTAGCRYRYYCAHVLPLQSTSAPHAARPSVHRVRTARPPLSPGERGGRGGEGRRKGRICVRSISR</sequence>
<organism evidence="3 4">
    <name type="scientific">Oryza sativa subsp. japonica</name>
    <name type="common">Rice</name>
    <dbReference type="NCBI Taxonomy" id="39947"/>
    <lineage>
        <taxon>Eukaryota</taxon>
        <taxon>Viridiplantae</taxon>
        <taxon>Streptophyta</taxon>
        <taxon>Embryophyta</taxon>
        <taxon>Tracheophyta</taxon>
        <taxon>Spermatophyta</taxon>
        <taxon>Magnoliopsida</taxon>
        <taxon>Liliopsida</taxon>
        <taxon>Poales</taxon>
        <taxon>Poaceae</taxon>
        <taxon>BOP clade</taxon>
        <taxon>Oryzoideae</taxon>
        <taxon>Oryzeae</taxon>
        <taxon>Oryzinae</taxon>
        <taxon>Oryza</taxon>
        <taxon>Oryza sativa</taxon>
    </lineage>
</organism>
<dbReference type="PROSITE" id="PS51257">
    <property type="entry name" value="PROKAR_LIPOPROTEIN"/>
    <property type="match status" value="1"/>
</dbReference>
<dbReference type="AlphaFoldDB" id="Q69J42"/>
<reference evidence="4" key="3">
    <citation type="journal article" date="2005" name="Nature">
        <title>The map-based sequence of the rice genome.</title>
        <authorList>
            <consortium name="International rice genome sequencing project (IRGSP)"/>
            <person name="Matsumoto T."/>
            <person name="Wu J."/>
            <person name="Kanamori H."/>
            <person name="Katayose Y."/>
            <person name="Fujisawa M."/>
            <person name="Namiki N."/>
            <person name="Mizuno H."/>
            <person name="Yamamoto K."/>
            <person name="Antonio B.A."/>
            <person name="Baba T."/>
            <person name="Sakata K."/>
            <person name="Nagamura Y."/>
            <person name="Aoki H."/>
            <person name="Arikawa K."/>
            <person name="Arita K."/>
            <person name="Bito T."/>
            <person name="Chiden Y."/>
            <person name="Fujitsuka N."/>
            <person name="Fukunaka R."/>
            <person name="Hamada M."/>
            <person name="Harada C."/>
            <person name="Hayashi A."/>
            <person name="Hijishita S."/>
            <person name="Honda M."/>
            <person name="Hosokawa S."/>
            <person name="Ichikawa Y."/>
            <person name="Idonuma A."/>
            <person name="Iijima M."/>
            <person name="Ikeda M."/>
            <person name="Ikeno M."/>
            <person name="Ito K."/>
            <person name="Ito S."/>
            <person name="Ito T."/>
            <person name="Ito Y."/>
            <person name="Ito Y."/>
            <person name="Iwabuchi A."/>
            <person name="Kamiya K."/>
            <person name="Karasawa W."/>
            <person name="Kurita K."/>
            <person name="Katagiri S."/>
            <person name="Kikuta A."/>
            <person name="Kobayashi H."/>
            <person name="Kobayashi N."/>
            <person name="Machita K."/>
            <person name="Maehara T."/>
            <person name="Masukawa M."/>
            <person name="Mizubayashi T."/>
            <person name="Mukai Y."/>
            <person name="Nagasaki H."/>
            <person name="Nagata Y."/>
            <person name="Naito S."/>
            <person name="Nakashima M."/>
            <person name="Nakama Y."/>
            <person name="Nakamichi Y."/>
            <person name="Nakamura M."/>
            <person name="Meguro A."/>
            <person name="Negishi M."/>
            <person name="Ohta I."/>
            <person name="Ohta T."/>
            <person name="Okamoto M."/>
            <person name="Ono N."/>
            <person name="Saji S."/>
            <person name="Sakaguchi M."/>
            <person name="Sakai K."/>
            <person name="Shibata M."/>
            <person name="Shimokawa T."/>
            <person name="Song J."/>
            <person name="Takazaki Y."/>
            <person name="Terasawa K."/>
            <person name="Tsugane M."/>
            <person name="Tsuji K."/>
            <person name="Ueda S."/>
            <person name="Waki K."/>
            <person name="Yamagata H."/>
            <person name="Yamamoto M."/>
            <person name="Yamamoto S."/>
            <person name="Yamane H."/>
            <person name="Yoshiki S."/>
            <person name="Yoshihara R."/>
            <person name="Yukawa K."/>
            <person name="Zhong H."/>
            <person name="Yano M."/>
            <person name="Yuan Q."/>
            <person name="Ouyang S."/>
            <person name="Liu J."/>
            <person name="Jones K.M."/>
            <person name="Gansberger K."/>
            <person name="Moffat K."/>
            <person name="Hill J."/>
            <person name="Bera J."/>
            <person name="Fadrosh D."/>
            <person name="Jin S."/>
            <person name="Johri S."/>
            <person name="Kim M."/>
            <person name="Overton L."/>
            <person name="Reardon M."/>
            <person name="Tsitrin T."/>
            <person name="Vuong H."/>
            <person name="Weaver B."/>
            <person name="Ciecko A."/>
            <person name="Tallon L."/>
            <person name="Jackson J."/>
            <person name="Pai G."/>
            <person name="Aken S.V."/>
            <person name="Utterback T."/>
            <person name="Reidmuller S."/>
            <person name="Feldblyum T."/>
            <person name="Hsiao J."/>
            <person name="Zismann V."/>
            <person name="Iobst S."/>
            <person name="de Vazeille A.R."/>
            <person name="Buell C.R."/>
            <person name="Ying K."/>
            <person name="Li Y."/>
            <person name="Lu T."/>
            <person name="Huang Y."/>
            <person name="Zhao Q."/>
            <person name="Feng Q."/>
            <person name="Zhang L."/>
            <person name="Zhu J."/>
            <person name="Weng Q."/>
            <person name="Mu J."/>
            <person name="Lu Y."/>
            <person name="Fan D."/>
            <person name="Liu Y."/>
            <person name="Guan J."/>
            <person name="Zhang Y."/>
            <person name="Yu S."/>
            <person name="Liu X."/>
            <person name="Zhang Y."/>
            <person name="Hong G."/>
            <person name="Han B."/>
            <person name="Choisne N."/>
            <person name="Demange N."/>
            <person name="Orjeda G."/>
            <person name="Samain S."/>
            <person name="Cattolico L."/>
            <person name="Pelletier E."/>
            <person name="Couloux A."/>
            <person name="Segurens B."/>
            <person name="Wincker P."/>
            <person name="D'Hont A."/>
            <person name="Scarpelli C."/>
            <person name="Weissenbach J."/>
            <person name="Salanoubat M."/>
            <person name="Quetier F."/>
            <person name="Yu Y."/>
            <person name="Kim H.R."/>
            <person name="Rambo T."/>
            <person name="Currie J."/>
            <person name="Collura K."/>
            <person name="Luo M."/>
            <person name="Yang T."/>
            <person name="Ammiraju J.S.S."/>
            <person name="Engler F."/>
            <person name="Soderlund C."/>
            <person name="Wing R.A."/>
            <person name="Palmer L.E."/>
            <person name="de la Bastide M."/>
            <person name="Spiegel L."/>
            <person name="Nascimento L."/>
            <person name="Zutavern T."/>
            <person name="O'Shaughnessy A."/>
            <person name="Dike S."/>
            <person name="Dedhia N."/>
            <person name="Preston R."/>
            <person name="Balija V."/>
            <person name="McCombie W.R."/>
            <person name="Chow T."/>
            <person name="Chen H."/>
            <person name="Chung M."/>
            <person name="Chen C."/>
            <person name="Shaw J."/>
            <person name="Wu H."/>
            <person name="Hsiao K."/>
            <person name="Chao Y."/>
            <person name="Chu M."/>
            <person name="Cheng C."/>
            <person name="Hour A."/>
            <person name="Lee P."/>
            <person name="Lin S."/>
            <person name="Lin Y."/>
            <person name="Liou J."/>
            <person name="Liu S."/>
            <person name="Hsing Y."/>
            <person name="Raghuvanshi S."/>
            <person name="Mohanty A."/>
            <person name="Bharti A.K."/>
            <person name="Gaur A."/>
            <person name="Gupta V."/>
            <person name="Kumar D."/>
            <person name="Ravi V."/>
            <person name="Vij S."/>
            <person name="Kapur A."/>
            <person name="Khurana P."/>
            <person name="Khurana P."/>
            <person name="Khurana J.P."/>
            <person name="Tyagi A.K."/>
            <person name="Gaikwad K."/>
            <person name="Singh A."/>
            <person name="Dalal V."/>
            <person name="Srivastava S."/>
            <person name="Dixit A."/>
            <person name="Pal A.K."/>
            <person name="Ghazi I.A."/>
            <person name="Yadav M."/>
            <person name="Pandit A."/>
            <person name="Bhargava A."/>
            <person name="Sureshbabu K."/>
            <person name="Batra K."/>
            <person name="Sharma T.R."/>
            <person name="Mohapatra T."/>
            <person name="Singh N.K."/>
            <person name="Messing J."/>
            <person name="Nelson A.B."/>
            <person name="Fuks G."/>
            <person name="Kavchok S."/>
            <person name="Keizer G."/>
            <person name="Linton E."/>
            <person name="Llaca V."/>
            <person name="Song R."/>
            <person name="Tanyolac B."/>
            <person name="Young S."/>
            <person name="Ho-Il K."/>
            <person name="Hahn J.H."/>
            <person name="Sangsakoo G."/>
            <person name="Vanavichit A."/>
            <person name="de Mattos Luiz.A.T."/>
            <person name="Zimmer P.D."/>
            <person name="Malone G."/>
            <person name="Dellagostin O."/>
            <person name="de Oliveira A.C."/>
            <person name="Bevan M."/>
            <person name="Bancroft I."/>
            <person name="Minx P."/>
            <person name="Cordum H."/>
            <person name="Wilson R."/>
            <person name="Cheng Z."/>
            <person name="Jin W."/>
            <person name="Jiang J."/>
            <person name="Leong S.A."/>
            <person name="Iwama H."/>
            <person name="Gojobori T."/>
            <person name="Itoh T."/>
            <person name="Niimura Y."/>
            <person name="Fujii Y."/>
            <person name="Habara T."/>
            <person name="Sakai H."/>
            <person name="Sato Y."/>
            <person name="Wilson G."/>
            <person name="Kumar K."/>
            <person name="McCouch S."/>
            <person name="Juretic N."/>
            <person name="Hoen D."/>
            <person name="Wright S."/>
            <person name="Bruskiewich R."/>
            <person name="Bureau T."/>
            <person name="Miyao A."/>
            <person name="Hirochika H."/>
            <person name="Nishikawa T."/>
            <person name="Kadowaki K."/>
            <person name="Sugiura M."/>
            <person name="Burr B."/>
            <person name="Sasaki T."/>
        </authorList>
    </citation>
    <scope>NUCLEOTIDE SEQUENCE [LARGE SCALE GENOMIC DNA]</scope>
    <source>
        <strain evidence="4">cv. Nipponbare</strain>
    </source>
</reference>
<feature type="compositionally biased region" description="Basic residues" evidence="1">
    <location>
        <begin position="68"/>
        <end position="79"/>
    </location>
</feature>
<evidence type="ECO:0000313" key="2">
    <source>
        <dbReference type="EMBL" id="BAD31140.1"/>
    </source>
</evidence>
<dbReference type="EMBL" id="AP006458">
    <property type="protein sequence ID" value="BAD32019.1"/>
    <property type="molecule type" value="Genomic_DNA"/>
</dbReference>
<reference evidence="4" key="4">
    <citation type="journal article" date="2008" name="Nucleic Acids Res.">
        <title>The rice annotation project database (RAP-DB): 2008 update.</title>
        <authorList>
            <consortium name="The rice annotation project (RAP)"/>
        </authorList>
    </citation>
    <scope>GENOME REANNOTATION</scope>
    <source>
        <strain evidence="4">cv. Nipponbare</strain>
    </source>
</reference>
<accession>Q69J42</accession>
<reference evidence="2" key="1">
    <citation type="submission" date="2002-05" db="EMBL/GenBank/DDBJ databases">
        <title>Oryza sativa nipponbare(GA3) genomic DNA, chromosome 7, PAC clone:P0493C06.</title>
        <authorList>
            <person name="Sasaki T."/>
            <person name="Matsumoto T."/>
            <person name="Katayose Y."/>
        </authorList>
    </citation>
    <scope>NUCLEOTIDE SEQUENCE</scope>
</reference>
<dbReference type="Proteomes" id="UP000000763">
    <property type="component" value="Chromosome 7"/>
</dbReference>
<reference evidence="3" key="2">
    <citation type="submission" date="2003-05" db="EMBL/GenBank/DDBJ databases">
        <title>Oryza sativa nipponbare(GA3) genomic DNA, chromosome 7, BAC clone:OSJNBa0072I06.</title>
        <authorList>
            <person name="Sasaki T."/>
            <person name="Matsumoto T."/>
            <person name="Katayose Y."/>
        </authorList>
    </citation>
    <scope>NUCLEOTIDE SEQUENCE</scope>
</reference>
<evidence type="ECO:0000313" key="4">
    <source>
        <dbReference type="Proteomes" id="UP000000763"/>
    </source>
</evidence>